<evidence type="ECO:0000256" key="2">
    <source>
        <dbReference type="SAM" id="MobiDB-lite"/>
    </source>
</evidence>
<dbReference type="InterPro" id="IPR021136">
    <property type="entry name" value="Flagellar_hook_control-like_C"/>
</dbReference>
<dbReference type="AlphaFoldDB" id="A0A222MWZ4"/>
<dbReference type="KEGG" id="cavi:CAV_0839"/>
<feature type="compositionally biased region" description="Basic and acidic residues" evidence="2">
    <location>
        <begin position="427"/>
        <end position="496"/>
    </location>
</feature>
<dbReference type="OrthoDB" id="5337397at2"/>
<protein>
    <submittedName>
        <fullName evidence="4">C-terminal FliK domain protein</fullName>
    </submittedName>
</protein>
<feature type="region of interest" description="Disordered" evidence="2">
    <location>
        <begin position="520"/>
        <end position="556"/>
    </location>
</feature>
<feature type="region of interest" description="Disordered" evidence="2">
    <location>
        <begin position="337"/>
        <end position="363"/>
    </location>
</feature>
<dbReference type="RefSeq" id="WP_094325260.1">
    <property type="nucleotide sequence ID" value="NZ_CP022347.1"/>
</dbReference>
<evidence type="ECO:0000256" key="1">
    <source>
        <dbReference type="SAM" id="Coils"/>
    </source>
</evidence>
<feature type="compositionally biased region" description="Basic and acidic residues" evidence="2">
    <location>
        <begin position="520"/>
        <end position="533"/>
    </location>
</feature>
<evidence type="ECO:0000259" key="3">
    <source>
        <dbReference type="Pfam" id="PF02120"/>
    </source>
</evidence>
<sequence length="804" mass="91115">MINTQVRNSINVSSNKTDLKDVVGKQNQSDNTKDALALALKKNLGLIQQGTNPSQLPLNDTQELNLKLKSLINKFLDQLHSQGSTSDKFIKQGSALNFAPNFSNELKFLASEMQKSDIFKDVLVKLEQILKPASETKTSNLAMLFKNSGVFFEAKLKDALSPELLPKSFHSLVNAIKSVSSDKIANEIIALANKELDPKSSLSELKNIIQNEQNINKEVIKNSSFKALLELGSKLENFKKYISKNPSLAQEKIQNLASKILTDLNKLEPKLKAEINKLENLALKDTSFLKNLNQSFLSLKENLKNILNPTPQNKNPSNNNTPQINTVNIKTQEKEHTNPFFSKNTNNDNKTSQKLEPSSVEAKNDSILKNELKDEKIETTKDKIEADKEVDIKENSNKNLQKSTKVEANELKNDDNNTDKNSQTKIENTDVKEEEQIKQSENKEAVDVEESKQEVSKENKEEISKESKEEILDEKQQDNKTSTKNDKEIKLDENKSKNTANLNDVKDDIKKDSIKTDNVNVKDDEAVQNKDLKANSQSQNTAKETSQNPQQQIQQKQETVKNLIFANEKMQMKELENLNQDINKLIKRVNEGLKQLDSSSFEAKLNINDIKNIEHKIKEAVKDLAKITVKNNDDIANELRNDIKSTLLQTASLAKANDNEAVANQANRLLAQIEINQLLSLANDSINTHIPFFWEDLNESKVIFKRGKKDKYFAQIKLNFAKLGELDVLISLNNEKYIDINIMAENKEFRKTIYENAHELKRALNKVGLLSSNFFVGDIIRSKFDTISVKNRAYDFEMGIDKKA</sequence>
<name>A0A222MWZ4_9BACT</name>
<feature type="compositionally biased region" description="Polar residues" evidence="2">
    <location>
        <begin position="339"/>
        <end position="356"/>
    </location>
</feature>
<feature type="domain" description="Flagellar hook-length control protein-like C-terminal" evidence="3">
    <location>
        <begin position="708"/>
        <end position="776"/>
    </location>
</feature>
<evidence type="ECO:0000313" key="5">
    <source>
        <dbReference type="Proteomes" id="UP000201169"/>
    </source>
</evidence>
<feature type="region of interest" description="Disordered" evidence="2">
    <location>
        <begin position="395"/>
        <end position="496"/>
    </location>
</feature>
<proteinExistence type="predicted"/>
<feature type="compositionally biased region" description="Low complexity" evidence="2">
    <location>
        <begin position="547"/>
        <end position="556"/>
    </location>
</feature>
<dbReference type="Proteomes" id="UP000201169">
    <property type="component" value="Chromosome"/>
</dbReference>
<keyword evidence="1" id="KW-0175">Coiled coil</keyword>
<feature type="compositionally biased region" description="Basic and acidic residues" evidence="2">
    <location>
        <begin position="404"/>
        <end position="418"/>
    </location>
</feature>
<dbReference type="EMBL" id="CP022347">
    <property type="protein sequence ID" value="ASQ30503.1"/>
    <property type="molecule type" value="Genomic_DNA"/>
</dbReference>
<evidence type="ECO:0000313" key="4">
    <source>
        <dbReference type="EMBL" id="ASQ30503.1"/>
    </source>
</evidence>
<reference evidence="4 5" key="1">
    <citation type="submission" date="2017-07" db="EMBL/GenBank/DDBJ databases">
        <title>Analysis of two Campylobacter avium genomes and identification of a novel hippuricase gene.</title>
        <authorList>
            <person name="Miller W.G."/>
            <person name="Chapman M.H."/>
            <person name="Yee E."/>
            <person name="Revez J."/>
            <person name="Bono J.L."/>
            <person name="Rossi M."/>
        </authorList>
    </citation>
    <scope>NUCLEOTIDE SEQUENCE [LARGE SCALE GENOMIC DNA]</scope>
    <source>
        <strain evidence="4 5">LMG 24591</strain>
    </source>
</reference>
<dbReference type="Pfam" id="PF02120">
    <property type="entry name" value="Flg_hook"/>
    <property type="match status" value="1"/>
</dbReference>
<gene>
    <name evidence="4" type="ORF">CAV_0839</name>
</gene>
<feature type="compositionally biased region" description="Polar residues" evidence="2">
    <location>
        <begin position="534"/>
        <end position="546"/>
    </location>
</feature>
<accession>A0A222MWZ4</accession>
<keyword evidence="5" id="KW-1185">Reference proteome</keyword>
<feature type="coiled-coil region" evidence="1">
    <location>
        <begin position="565"/>
        <end position="630"/>
    </location>
</feature>
<organism evidence="4 5">
    <name type="scientific">Campylobacter avium LMG 24591</name>
    <dbReference type="NCBI Taxonomy" id="522484"/>
    <lineage>
        <taxon>Bacteria</taxon>
        <taxon>Pseudomonadati</taxon>
        <taxon>Campylobacterota</taxon>
        <taxon>Epsilonproteobacteria</taxon>
        <taxon>Campylobacterales</taxon>
        <taxon>Campylobacteraceae</taxon>
        <taxon>Campylobacter</taxon>
    </lineage>
</organism>